<dbReference type="GO" id="GO:0005886">
    <property type="term" value="C:plasma membrane"/>
    <property type="evidence" value="ECO:0007669"/>
    <property type="project" value="UniProtKB-SubCell"/>
</dbReference>
<name>A0A7K0CDR2_9ACTN</name>
<keyword evidence="4 7" id="KW-0812">Transmembrane</keyword>
<evidence type="ECO:0000256" key="6">
    <source>
        <dbReference type="ARBA" id="ARBA00023136"/>
    </source>
</evidence>
<dbReference type="EMBL" id="WEGJ01000003">
    <property type="protein sequence ID" value="MQY11591.1"/>
    <property type="molecule type" value="Genomic_DNA"/>
</dbReference>
<evidence type="ECO:0000256" key="5">
    <source>
        <dbReference type="ARBA" id="ARBA00022989"/>
    </source>
</evidence>
<keyword evidence="3" id="KW-1003">Cell membrane</keyword>
<dbReference type="Gene3D" id="1.20.1250.20">
    <property type="entry name" value="MFS general substrate transporter like domains"/>
    <property type="match status" value="1"/>
</dbReference>
<feature type="transmembrane region" description="Helical" evidence="7">
    <location>
        <begin position="54"/>
        <end position="73"/>
    </location>
</feature>
<feature type="transmembrane region" description="Helical" evidence="7">
    <location>
        <begin position="94"/>
        <end position="120"/>
    </location>
</feature>
<dbReference type="PROSITE" id="PS50850">
    <property type="entry name" value="MFS"/>
    <property type="match status" value="1"/>
</dbReference>
<keyword evidence="2" id="KW-0813">Transport</keyword>
<feature type="transmembrane region" description="Helical" evidence="7">
    <location>
        <begin position="256"/>
        <end position="279"/>
    </location>
</feature>
<feature type="transmembrane region" description="Helical" evidence="7">
    <location>
        <begin position="357"/>
        <end position="378"/>
    </location>
</feature>
<dbReference type="SUPFAM" id="SSF103473">
    <property type="entry name" value="MFS general substrate transporter"/>
    <property type="match status" value="1"/>
</dbReference>
<dbReference type="InterPro" id="IPR036259">
    <property type="entry name" value="MFS_trans_sf"/>
</dbReference>
<evidence type="ECO:0000256" key="7">
    <source>
        <dbReference type="SAM" id="Phobius"/>
    </source>
</evidence>
<dbReference type="Pfam" id="PF05977">
    <property type="entry name" value="MFS_3"/>
    <property type="match status" value="1"/>
</dbReference>
<dbReference type="PANTHER" id="PTHR23513">
    <property type="entry name" value="INTEGRAL MEMBRANE EFFLUX PROTEIN-RELATED"/>
    <property type="match status" value="1"/>
</dbReference>
<comment type="subcellular location">
    <subcellularLocation>
        <location evidence="1">Cell membrane</location>
        <topology evidence="1">Multi-pass membrane protein</topology>
    </subcellularLocation>
</comment>
<keyword evidence="6 7" id="KW-0472">Membrane</keyword>
<evidence type="ECO:0000256" key="3">
    <source>
        <dbReference type="ARBA" id="ARBA00022475"/>
    </source>
</evidence>
<proteinExistence type="predicted"/>
<protein>
    <recommendedName>
        <fullName evidence="8">Major facilitator superfamily (MFS) profile domain-containing protein</fullName>
    </recommendedName>
</protein>
<sequence>MTARTKTLIPELLRERTFRRYWTGQSISLLGDEIHRVAMPLAAVTALGADAADMGLLTAAPLVPALLFSIPAGGWADGRASRRRLMLAADLGRFLTLATIPAAYALGMLTLTQLLAVAFVTGTLSVLFNVSNNTLYAAIVPTGQLLQGSSLLNGSRSMAFVAGPSTGGVLVQILAAPFALLIDALSYLASALFLGRISPPEPPPARHERGHALEGLRWVVRTPVMRAIQLSTATLNFFNFIFHAIFVLYATKELNLAPGTLGLVLGGGAVGGLAGAVLAGRFVARIGYGRAMALGNLGFSLPLVLVPLAQGSPSLVIGMLFAAEFLSCFGVMILDISANAFMTALIPDAVRSRVSGVLQTVNFGIRPLGALAGGWLGTVLGLHTSLWIATTGAALGVGWLLCSPLPRIRELPVRAEPVASGSAVGQAV</sequence>
<organism evidence="9 10">
    <name type="scientific">Streptomyces smaragdinus</name>
    <dbReference type="NCBI Taxonomy" id="2585196"/>
    <lineage>
        <taxon>Bacteria</taxon>
        <taxon>Bacillati</taxon>
        <taxon>Actinomycetota</taxon>
        <taxon>Actinomycetes</taxon>
        <taxon>Kitasatosporales</taxon>
        <taxon>Streptomycetaceae</taxon>
        <taxon>Streptomyces</taxon>
    </lineage>
</organism>
<dbReference type="AlphaFoldDB" id="A0A7K0CDR2"/>
<reference evidence="9 10" key="1">
    <citation type="submission" date="2019-10" db="EMBL/GenBank/DDBJ databases">
        <title>Streptomyces smaragdinus sp. nov. and Streptomyces fabii sp. nov., isolated from the gut of fungus growing-termite Macrotermes natalensis.</title>
        <authorList>
            <person name="Schwitalla J."/>
            <person name="Benndorf R."/>
            <person name="Martin K."/>
            <person name="De Beer W."/>
            <person name="Kaster A.-K."/>
            <person name="Vollmers J."/>
            <person name="Poulsen M."/>
            <person name="Beemelmanns C."/>
        </authorList>
    </citation>
    <scope>NUCLEOTIDE SEQUENCE [LARGE SCALE GENOMIC DNA]</scope>
    <source>
        <strain evidence="9 10">RB5</strain>
    </source>
</reference>
<dbReference type="CDD" id="cd06173">
    <property type="entry name" value="MFS_MefA_like"/>
    <property type="match status" value="1"/>
</dbReference>
<feature type="domain" description="Major facilitator superfamily (MFS) profile" evidence="8">
    <location>
        <begin position="224"/>
        <end position="428"/>
    </location>
</feature>
<evidence type="ECO:0000256" key="2">
    <source>
        <dbReference type="ARBA" id="ARBA00022448"/>
    </source>
</evidence>
<dbReference type="InterPro" id="IPR020846">
    <property type="entry name" value="MFS_dom"/>
</dbReference>
<dbReference type="RefSeq" id="WP_153450815.1">
    <property type="nucleotide sequence ID" value="NZ_WEGJ01000003.1"/>
</dbReference>
<evidence type="ECO:0000313" key="10">
    <source>
        <dbReference type="Proteomes" id="UP000466345"/>
    </source>
</evidence>
<feature type="transmembrane region" description="Helical" evidence="7">
    <location>
        <begin position="291"/>
        <end position="309"/>
    </location>
</feature>
<evidence type="ECO:0000313" key="9">
    <source>
        <dbReference type="EMBL" id="MQY11591.1"/>
    </source>
</evidence>
<comment type="caution">
    <text evidence="9">The sequence shown here is derived from an EMBL/GenBank/DDBJ whole genome shotgun (WGS) entry which is preliminary data.</text>
</comment>
<feature type="transmembrane region" description="Helical" evidence="7">
    <location>
        <begin position="169"/>
        <end position="194"/>
    </location>
</feature>
<evidence type="ECO:0000259" key="8">
    <source>
        <dbReference type="PROSITE" id="PS50850"/>
    </source>
</evidence>
<accession>A0A7K0CDR2</accession>
<evidence type="ECO:0000256" key="4">
    <source>
        <dbReference type="ARBA" id="ARBA00022692"/>
    </source>
</evidence>
<dbReference type="Proteomes" id="UP000466345">
    <property type="component" value="Unassembled WGS sequence"/>
</dbReference>
<dbReference type="GO" id="GO:0022857">
    <property type="term" value="F:transmembrane transporter activity"/>
    <property type="evidence" value="ECO:0007669"/>
    <property type="project" value="InterPro"/>
</dbReference>
<dbReference type="PANTHER" id="PTHR23513:SF6">
    <property type="entry name" value="MAJOR FACILITATOR SUPERFAMILY ASSOCIATED DOMAIN-CONTAINING PROTEIN"/>
    <property type="match status" value="1"/>
</dbReference>
<feature type="transmembrane region" description="Helical" evidence="7">
    <location>
        <begin position="384"/>
        <end position="402"/>
    </location>
</feature>
<dbReference type="OrthoDB" id="9815525at2"/>
<feature type="transmembrane region" description="Helical" evidence="7">
    <location>
        <begin position="315"/>
        <end position="336"/>
    </location>
</feature>
<keyword evidence="10" id="KW-1185">Reference proteome</keyword>
<gene>
    <name evidence="9" type="ORF">SRB5_17100</name>
</gene>
<evidence type="ECO:0000256" key="1">
    <source>
        <dbReference type="ARBA" id="ARBA00004651"/>
    </source>
</evidence>
<dbReference type="InterPro" id="IPR010290">
    <property type="entry name" value="TM_effector"/>
</dbReference>
<feature type="transmembrane region" description="Helical" evidence="7">
    <location>
        <begin position="227"/>
        <end position="250"/>
    </location>
</feature>
<keyword evidence="5 7" id="KW-1133">Transmembrane helix</keyword>